<protein>
    <submittedName>
        <fullName evidence="2">Uncharacterized protein</fullName>
    </submittedName>
</protein>
<evidence type="ECO:0000313" key="3">
    <source>
        <dbReference type="Proteomes" id="UP000430146"/>
    </source>
</evidence>
<keyword evidence="1" id="KW-0812">Transmembrane</keyword>
<dbReference type="EMBL" id="CACSIP010000007">
    <property type="protein sequence ID" value="CAA0099748.1"/>
    <property type="molecule type" value="Genomic_DNA"/>
</dbReference>
<sequence length="57" mass="6334">MSVARVAAALTAVPVVERLAAVAARLSLLRSRWRRLGSRVWVWVAFLVWVWAAAFLG</sequence>
<keyword evidence="1" id="KW-1133">Transmembrane helix</keyword>
<dbReference type="AlphaFoldDB" id="A0A5S9P8F1"/>
<accession>A0A5S9P8F1</accession>
<proteinExistence type="predicted"/>
<dbReference type="Proteomes" id="UP000430146">
    <property type="component" value="Unassembled WGS sequence"/>
</dbReference>
<gene>
    <name evidence="2" type="ORF">AELLOGFF_03182</name>
</gene>
<evidence type="ECO:0000256" key="1">
    <source>
        <dbReference type="SAM" id="Phobius"/>
    </source>
</evidence>
<reference evidence="2 3" key="1">
    <citation type="submission" date="2019-11" db="EMBL/GenBank/DDBJ databases">
        <authorList>
            <person name="Holert J."/>
        </authorList>
    </citation>
    <scope>NUCLEOTIDE SEQUENCE [LARGE SCALE GENOMIC DNA]</scope>
    <source>
        <strain evidence="2">BC8_1</strain>
    </source>
</reference>
<evidence type="ECO:0000313" key="2">
    <source>
        <dbReference type="EMBL" id="CAA0099748.1"/>
    </source>
</evidence>
<keyword evidence="1" id="KW-0472">Membrane</keyword>
<organism evidence="2 3">
    <name type="scientific">Mycolicibacterium vanbaalenii</name>
    <name type="common">Mycobacterium vanbaalenii</name>
    <dbReference type="NCBI Taxonomy" id="110539"/>
    <lineage>
        <taxon>Bacteria</taxon>
        <taxon>Bacillati</taxon>
        <taxon>Actinomycetota</taxon>
        <taxon>Actinomycetes</taxon>
        <taxon>Mycobacteriales</taxon>
        <taxon>Mycobacteriaceae</taxon>
        <taxon>Mycolicibacterium</taxon>
    </lineage>
</organism>
<keyword evidence="3" id="KW-1185">Reference proteome</keyword>
<name>A0A5S9P8F1_MYCVN</name>
<feature type="transmembrane region" description="Helical" evidence="1">
    <location>
        <begin position="40"/>
        <end position="56"/>
    </location>
</feature>